<dbReference type="GO" id="GO:0016020">
    <property type="term" value="C:membrane"/>
    <property type="evidence" value="ECO:0007669"/>
    <property type="project" value="UniProtKB-SubCell"/>
</dbReference>
<reference evidence="6" key="1">
    <citation type="submission" date="2021-01" db="EMBL/GenBank/DDBJ databases">
        <authorList>
            <person name="Corre E."/>
            <person name="Pelletier E."/>
            <person name="Niang G."/>
            <person name="Scheremetjew M."/>
            <person name="Finn R."/>
            <person name="Kale V."/>
            <person name="Holt S."/>
            <person name="Cochrane G."/>
            <person name="Meng A."/>
            <person name="Brown T."/>
            <person name="Cohen L."/>
        </authorList>
    </citation>
    <scope>NUCLEOTIDE SEQUENCE</scope>
</reference>
<comment type="subcellular location">
    <subcellularLocation>
        <location evidence="1">Membrane</location>
        <topology evidence="1">Multi-pass membrane protein</topology>
    </subcellularLocation>
</comment>
<evidence type="ECO:0000256" key="5">
    <source>
        <dbReference type="RuleBase" id="RU004379"/>
    </source>
</evidence>
<feature type="transmembrane region" description="Helical" evidence="5">
    <location>
        <begin position="114"/>
        <end position="136"/>
    </location>
</feature>
<dbReference type="PANTHER" id="PTHR23291">
    <property type="entry name" value="BAX INHIBITOR-RELATED"/>
    <property type="match status" value="1"/>
</dbReference>
<dbReference type="AlphaFoldDB" id="A0A7S1F248"/>
<keyword evidence="2 5" id="KW-0812">Transmembrane</keyword>
<comment type="similarity">
    <text evidence="5">Belongs to the BI1 family.</text>
</comment>
<keyword evidence="4 5" id="KW-0472">Membrane</keyword>
<sequence>MQGESGDGEISVNIKDASMEIRRGFVQKVYGILVVQLILTVTIAAPLSTMSTKWITGHQWLFIISNAMLLVTLCAILCCRDLARRFPANYALLFALTLAEGVALGFTSSRYTGLSVIFAASLTAGIFLLMTAYACLTKTDFTGLGPYLFAALCGLFLFGLVLSVLTLCGVSIHLARMIYAIIGALLFTFYIIYDTQLVLGCWGGHQEQFSIDDYAYAALSLYLDIINVFLFLLQLFGSRDS</sequence>
<dbReference type="EMBL" id="HBFQ01017902">
    <property type="protein sequence ID" value="CAD8838168.1"/>
    <property type="molecule type" value="Transcribed_RNA"/>
</dbReference>
<proteinExistence type="inferred from homology"/>
<accession>A0A7S1F248</accession>
<evidence type="ECO:0000256" key="3">
    <source>
        <dbReference type="ARBA" id="ARBA00022989"/>
    </source>
</evidence>
<feature type="transmembrane region" description="Helical" evidence="5">
    <location>
        <begin position="148"/>
        <end position="172"/>
    </location>
</feature>
<evidence type="ECO:0000256" key="4">
    <source>
        <dbReference type="ARBA" id="ARBA00023136"/>
    </source>
</evidence>
<feature type="transmembrane region" description="Helical" evidence="5">
    <location>
        <begin position="214"/>
        <end position="236"/>
    </location>
</feature>
<dbReference type="PANTHER" id="PTHR23291:SF50">
    <property type="entry name" value="PROTEIN LIFEGUARD 4"/>
    <property type="match status" value="1"/>
</dbReference>
<protein>
    <submittedName>
        <fullName evidence="6">Uncharacterized protein</fullName>
    </submittedName>
</protein>
<name>A0A7S1F248_NOCSC</name>
<evidence type="ECO:0000256" key="2">
    <source>
        <dbReference type="ARBA" id="ARBA00022692"/>
    </source>
</evidence>
<feature type="transmembrane region" description="Helical" evidence="5">
    <location>
        <begin position="60"/>
        <end position="78"/>
    </location>
</feature>
<feature type="transmembrane region" description="Helical" evidence="5">
    <location>
        <begin position="178"/>
        <end position="202"/>
    </location>
</feature>
<evidence type="ECO:0000256" key="1">
    <source>
        <dbReference type="ARBA" id="ARBA00004141"/>
    </source>
</evidence>
<organism evidence="6">
    <name type="scientific">Noctiluca scintillans</name>
    <name type="common">Sea sparkle</name>
    <name type="synonym">Red tide dinoflagellate</name>
    <dbReference type="NCBI Taxonomy" id="2966"/>
    <lineage>
        <taxon>Eukaryota</taxon>
        <taxon>Sar</taxon>
        <taxon>Alveolata</taxon>
        <taxon>Dinophyceae</taxon>
        <taxon>Noctilucales</taxon>
        <taxon>Noctilucaceae</taxon>
        <taxon>Noctiluca</taxon>
    </lineage>
</organism>
<evidence type="ECO:0000313" key="6">
    <source>
        <dbReference type="EMBL" id="CAD8838168.1"/>
    </source>
</evidence>
<dbReference type="Pfam" id="PF01027">
    <property type="entry name" value="Bax1-I"/>
    <property type="match status" value="1"/>
</dbReference>
<feature type="transmembrane region" description="Helical" evidence="5">
    <location>
        <begin position="29"/>
        <end position="48"/>
    </location>
</feature>
<dbReference type="InterPro" id="IPR006214">
    <property type="entry name" value="Bax_inhibitor_1-related"/>
</dbReference>
<keyword evidence="3 5" id="KW-1133">Transmembrane helix</keyword>
<gene>
    <name evidence="6" type="ORF">NSCI0253_LOCUS12516</name>
</gene>